<dbReference type="InterPro" id="IPR051317">
    <property type="entry name" value="Gfo/Idh/MocA_oxidoreduct"/>
</dbReference>
<protein>
    <submittedName>
        <fullName evidence="5">Gfo/Idh/MocA family oxidoreductase</fullName>
    </submittedName>
</protein>
<accession>A0ABT4G897</accession>
<dbReference type="EMBL" id="JAMDMX010000012">
    <property type="protein sequence ID" value="MCY9692365.1"/>
    <property type="molecule type" value="Genomic_DNA"/>
</dbReference>
<comment type="caution">
    <text evidence="5">The sequence shown here is derived from an EMBL/GenBank/DDBJ whole genome shotgun (WGS) entry which is preliminary data.</text>
</comment>
<keyword evidence="6" id="KW-1185">Reference proteome</keyword>
<organism evidence="5 6">
    <name type="scientific">Paenibacillus alginolyticus</name>
    <dbReference type="NCBI Taxonomy" id="59839"/>
    <lineage>
        <taxon>Bacteria</taxon>
        <taxon>Bacillati</taxon>
        <taxon>Bacillota</taxon>
        <taxon>Bacilli</taxon>
        <taxon>Bacillales</taxon>
        <taxon>Paenibacillaceae</taxon>
        <taxon>Paenibacillus</taxon>
    </lineage>
</organism>
<dbReference type="Pfam" id="PF01408">
    <property type="entry name" value="GFO_IDH_MocA"/>
    <property type="match status" value="1"/>
</dbReference>
<reference evidence="5 6" key="1">
    <citation type="submission" date="2022-05" db="EMBL/GenBank/DDBJ databases">
        <title>Genome Sequencing of Bee-Associated Microbes.</title>
        <authorList>
            <person name="Dunlap C."/>
        </authorList>
    </citation>
    <scope>NUCLEOTIDE SEQUENCE [LARGE SCALE GENOMIC DNA]</scope>
    <source>
        <strain evidence="5 6">NRRL B-14421</strain>
    </source>
</reference>
<dbReference type="Pfam" id="PF22725">
    <property type="entry name" value="GFO_IDH_MocA_C3"/>
    <property type="match status" value="1"/>
</dbReference>
<evidence type="ECO:0000259" key="3">
    <source>
        <dbReference type="Pfam" id="PF01408"/>
    </source>
</evidence>
<gene>
    <name evidence="5" type="ORF">M5X19_05495</name>
</gene>
<comment type="similarity">
    <text evidence="1">Belongs to the Gfo/Idh/MocA family.</text>
</comment>
<dbReference type="InterPro" id="IPR036291">
    <property type="entry name" value="NAD(P)-bd_dom_sf"/>
</dbReference>
<feature type="domain" description="Gfo/Idh/MocA-like oxidoreductase N-terminal" evidence="3">
    <location>
        <begin position="10"/>
        <end position="132"/>
    </location>
</feature>
<evidence type="ECO:0000256" key="2">
    <source>
        <dbReference type="ARBA" id="ARBA00023002"/>
    </source>
</evidence>
<dbReference type="InterPro" id="IPR055170">
    <property type="entry name" value="GFO_IDH_MocA-like_dom"/>
</dbReference>
<dbReference type="Gene3D" id="3.40.50.720">
    <property type="entry name" value="NAD(P)-binding Rossmann-like Domain"/>
    <property type="match status" value="1"/>
</dbReference>
<dbReference type="RefSeq" id="WP_268613955.1">
    <property type="nucleotide sequence ID" value="NZ_JAMDMX010000012.1"/>
</dbReference>
<dbReference type="PANTHER" id="PTHR43708">
    <property type="entry name" value="CONSERVED EXPRESSED OXIDOREDUCTASE (EUROFUNG)"/>
    <property type="match status" value="1"/>
</dbReference>
<dbReference type="PANTHER" id="PTHR43708:SF5">
    <property type="entry name" value="CONSERVED EXPRESSED OXIDOREDUCTASE (EUROFUNG)-RELATED"/>
    <property type="match status" value="1"/>
</dbReference>
<proteinExistence type="inferred from homology"/>
<evidence type="ECO:0000259" key="4">
    <source>
        <dbReference type="Pfam" id="PF22725"/>
    </source>
</evidence>
<dbReference type="Proteomes" id="UP001527099">
    <property type="component" value="Unassembled WGS sequence"/>
</dbReference>
<sequence length="342" mass="38907">MIQADYRASIIGLGKIGMMYDWDSVDKLPITHTSMYSQHPATELISVMDYDVLKEQLLHSRFPDVTYCYSLNELLDTKPEIVSICTPPSVRLELLEVIFRCPSVKAILCEKPIAQVTNEAKYIRQIVQKSNILFVPNLSRRWNTGIRRLQEIIKLELYGVVQKIHLRYTRGIWNTGSHLFDLIHYLVGKITEVEVFQKIETSSEKEGEPSFSFLFQLAEHAFGVAEAFDDRQYYMFEMDIYLSQGKISILTSGDEIRIYGISKHPLFDGYSSLVLVEQKQNLLSESHLMNACNEIVSVIQGEGTIQPSCTIDDAIYPLLVGDALMKSYESGGIKVKVGELDD</sequence>
<name>A0ABT4G897_9BACL</name>
<dbReference type="SUPFAM" id="SSF51735">
    <property type="entry name" value="NAD(P)-binding Rossmann-fold domains"/>
    <property type="match status" value="1"/>
</dbReference>
<feature type="domain" description="GFO/IDH/MocA-like oxidoreductase" evidence="4">
    <location>
        <begin position="172"/>
        <end position="247"/>
    </location>
</feature>
<evidence type="ECO:0000313" key="6">
    <source>
        <dbReference type="Proteomes" id="UP001527099"/>
    </source>
</evidence>
<dbReference type="Gene3D" id="3.30.360.10">
    <property type="entry name" value="Dihydrodipicolinate Reductase, domain 2"/>
    <property type="match status" value="1"/>
</dbReference>
<dbReference type="InterPro" id="IPR000683">
    <property type="entry name" value="Gfo/Idh/MocA-like_OxRdtase_N"/>
</dbReference>
<keyword evidence="2" id="KW-0560">Oxidoreductase</keyword>
<evidence type="ECO:0000256" key="1">
    <source>
        <dbReference type="ARBA" id="ARBA00010928"/>
    </source>
</evidence>
<evidence type="ECO:0000313" key="5">
    <source>
        <dbReference type="EMBL" id="MCY9692365.1"/>
    </source>
</evidence>